<organism evidence="1">
    <name type="scientific">Rhizophora mucronata</name>
    <name type="common">Asiatic mangrove</name>
    <dbReference type="NCBI Taxonomy" id="61149"/>
    <lineage>
        <taxon>Eukaryota</taxon>
        <taxon>Viridiplantae</taxon>
        <taxon>Streptophyta</taxon>
        <taxon>Embryophyta</taxon>
        <taxon>Tracheophyta</taxon>
        <taxon>Spermatophyta</taxon>
        <taxon>Magnoliopsida</taxon>
        <taxon>eudicotyledons</taxon>
        <taxon>Gunneridae</taxon>
        <taxon>Pentapetalae</taxon>
        <taxon>rosids</taxon>
        <taxon>fabids</taxon>
        <taxon>Malpighiales</taxon>
        <taxon>Rhizophoraceae</taxon>
        <taxon>Rhizophora</taxon>
    </lineage>
</organism>
<dbReference type="EMBL" id="GGEC01000481">
    <property type="protein sequence ID" value="MBW80964.1"/>
    <property type="molecule type" value="Transcribed_RNA"/>
</dbReference>
<accession>A0A2P2IIB1</accession>
<name>A0A2P2IIB1_RHIMU</name>
<proteinExistence type="predicted"/>
<evidence type="ECO:0000313" key="1">
    <source>
        <dbReference type="EMBL" id="MBW80964.1"/>
    </source>
</evidence>
<dbReference type="AlphaFoldDB" id="A0A2P2IIB1"/>
<protein>
    <submittedName>
        <fullName evidence="1">Uncharacterized protein</fullName>
    </submittedName>
</protein>
<reference evidence="1" key="1">
    <citation type="submission" date="2018-02" db="EMBL/GenBank/DDBJ databases">
        <title>Rhizophora mucronata_Transcriptome.</title>
        <authorList>
            <person name="Meera S.P."/>
            <person name="Sreeshan A."/>
            <person name="Augustine A."/>
        </authorList>
    </citation>
    <scope>NUCLEOTIDE SEQUENCE</scope>
    <source>
        <tissue evidence="1">Leaf</tissue>
    </source>
</reference>
<sequence length="59" mass="7037">MQLWYLEKRLSGVYCTNIFFLFMSQLCIPETACSDRAGEWPFLQSLLPYLRRVKARENC</sequence>